<keyword evidence="2 5" id="KW-0479">Metal-binding</keyword>
<proteinExistence type="inferred from homology"/>
<dbReference type="Gene3D" id="2.60.120.330">
    <property type="entry name" value="B-lactam Antibiotic, Isopenicillin N Synthase, Chain"/>
    <property type="match status" value="1"/>
</dbReference>
<evidence type="ECO:0000313" key="8">
    <source>
        <dbReference type="Proteomes" id="UP001177140"/>
    </source>
</evidence>
<dbReference type="InterPro" id="IPR027443">
    <property type="entry name" value="IPNS-like_sf"/>
</dbReference>
<dbReference type="Pfam" id="PF14226">
    <property type="entry name" value="DIOX_N"/>
    <property type="match status" value="1"/>
</dbReference>
<keyword evidence="4 5" id="KW-0408">Iron</keyword>
<dbReference type="GO" id="GO:0046872">
    <property type="term" value="F:metal ion binding"/>
    <property type="evidence" value="ECO:0007669"/>
    <property type="project" value="UniProtKB-KW"/>
</dbReference>
<keyword evidence="3 5" id="KW-0560">Oxidoreductase</keyword>
<name>A0AA41SED9_PAPNU</name>
<comment type="caution">
    <text evidence="7">The sequence shown here is derived from an EMBL/GenBank/DDBJ whole genome shotgun (WGS) entry which is preliminary data.</text>
</comment>
<dbReference type="InterPro" id="IPR005123">
    <property type="entry name" value="Oxoglu/Fe-dep_dioxygenase_dom"/>
</dbReference>
<evidence type="ECO:0000256" key="1">
    <source>
        <dbReference type="ARBA" id="ARBA00008056"/>
    </source>
</evidence>
<dbReference type="GO" id="GO:0051213">
    <property type="term" value="F:dioxygenase activity"/>
    <property type="evidence" value="ECO:0007669"/>
    <property type="project" value="UniProtKB-ARBA"/>
</dbReference>
<gene>
    <name evidence="7" type="ORF">MKW94_019857</name>
</gene>
<dbReference type="EMBL" id="JAJJMA010153827">
    <property type="protein sequence ID" value="MCL7035161.1"/>
    <property type="molecule type" value="Genomic_DNA"/>
</dbReference>
<dbReference type="PANTHER" id="PTHR10209">
    <property type="entry name" value="OXIDOREDUCTASE, 2OG-FE II OXYGENASE FAMILY PROTEIN"/>
    <property type="match status" value="1"/>
</dbReference>
<dbReference type="InterPro" id="IPR044861">
    <property type="entry name" value="IPNS-like_FE2OG_OXY"/>
</dbReference>
<dbReference type="InterPro" id="IPR026992">
    <property type="entry name" value="DIOX_N"/>
</dbReference>
<organism evidence="7 8">
    <name type="scientific">Papaver nudicaule</name>
    <name type="common">Iceland poppy</name>
    <dbReference type="NCBI Taxonomy" id="74823"/>
    <lineage>
        <taxon>Eukaryota</taxon>
        <taxon>Viridiplantae</taxon>
        <taxon>Streptophyta</taxon>
        <taxon>Embryophyta</taxon>
        <taxon>Tracheophyta</taxon>
        <taxon>Spermatophyta</taxon>
        <taxon>Magnoliopsida</taxon>
        <taxon>Ranunculales</taxon>
        <taxon>Papaveraceae</taxon>
        <taxon>Papaveroideae</taxon>
        <taxon>Papaver</taxon>
    </lineage>
</organism>
<evidence type="ECO:0000256" key="5">
    <source>
        <dbReference type="RuleBase" id="RU003682"/>
    </source>
</evidence>
<evidence type="ECO:0000259" key="6">
    <source>
        <dbReference type="PROSITE" id="PS51471"/>
    </source>
</evidence>
<keyword evidence="8" id="KW-1185">Reference proteome</keyword>
<dbReference type="Pfam" id="PF03171">
    <property type="entry name" value="2OG-FeII_Oxy"/>
    <property type="match status" value="1"/>
</dbReference>
<dbReference type="SUPFAM" id="SSF51197">
    <property type="entry name" value="Clavaminate synthase-like"/>
    <property type="match status" value="1"/>
</dbReference>
<dbReference type="PROSITE" id="PS51471">
    <property type="entry name" value="FE2OG_OXY"/>
    <property type="match status" value="1"/>
</dbReference>
<evidence type="ECO:0000256" key="3">
    <source>
        <dbReference type="ARBA" id="ARBA00023002"/>
    </source>
</evidence>
<evidence type="ECO:0000256" key="2">
    <source>
        <dbReference type="ARBA" id="ARBA00022723"/>
    </source>
</evidence>
<dbReference type="FunFam" id="2.60.120.330:FF:000005">
    <property type="entry name" value="1-aminocyclopropane-1-carboxylate oxidase homolog 1"/>
    <property type="match status" value="1"/>
</dbReference>
<comment type="similarity">
    <text evidence="1 5">Belongs to the iron/ascorbate-dependent oxidoreductase family.</text>
</comment>
<sequence length="367" mass="42149">MGSVDQPGEVPLYDRNKELKAFDETKSGVKGIVDLGIEKIPRMFVRTQDEFTEDLAYTDAGKDQFQTPVIDLQGIDCRRSEIIDEIRRASMTWGYFQLVNHGIPISVTDEMIQGIRRFHEGDIEVKKQLYVRDLSQRVQYDSYFDLYKSRSANWRDTFRCRLLNPDPIDPQLLPHTFRDIIVEYWTHIMSLGDTLTELLSEALGLHKDHLKGMGCTEYLTLLGHYYPACPEPELTMGTTKHSDQSFFTILLQDHVAGLQFLHQNQWVIVKPIPGALTVNIGDLIQLISNDKFKSSEHRVVANHVGPRVSVGCFYRASLDKPTLLYPIRELISESNPPVYQDITFKDYINYAHSRGLDGVSNLDYFKL</sequence>
<protein>
    <recommendedName>
        <fullName evidence="6">Fe2OG dioxygenase domain-containing protein</fullName>
    </recommendedName>
</protein>
<dbReference type="AlphaFoldDB" id="A0AA41SED9"/>
<dbReference type="Proteomes" id="UP001177140">
    <property type="component" value="Unassembled WGS sequence"/>
</dbReference>
<evidence type="ECO:0000256" key="4">
    <source>
        <dbReference type="ARBA" id="ARBA00023004"/>
    </source>
</evidence>
<dbReference type="PANTHER" id="PTHR10209:SF884">
    <property type="entry name" value="1-AMINOCYCLOPROPANE-1-CARBOXYLATE OXIDASE HOMOLOG 1-LIKE"/>
    <property type="match status" value="1"/>
</dbReference>
<reference evidence="7" key="1">
    <citation type="submission" date="2022-03" db="EMBL/GenBank/DDBJ databases">
        <title>A functionally conserved STORR gene fusion in Papaver species that diverged 16.8 million years ago.</title>
        <authorList>
            <person name="Catania T."/>
        </authorList>
    </citation>
    <scope>NUCLEOTIDE SEQUENCE</scope>
    <source>
        <strain evidence="7">S-191538</strain>
    </source>
</reference>
<feature type="domain" description="Fe2OG dioxygenase" evidence="6">
    <location>
        <begin position="217"/>
        <end position="317"/>
    </location>
</feature>
<evidence type="ECO:0000313" key="7">
    <source>
        <dbReference type="EMBL" id="MCL7035161.1"/>
    </source>
</evidence>
<accession>A0AA41SED9</accession>